<dbReference type="EMBL" id="GBRH01201313">
    <property type="protein sequence ID" value="JAD96582.1"/>
    <property type="molecule type" value="Transcribed_RNA"/>
</dbReference>
<evidence type="ECO:0000256" key="1">
    <source>
        <dbReference type="SAM" id="Phobius"/>
    </source>
</evidence>
<organism evidence="2">
    <name type="scientific">Arundo donax</name>
    <name type="common">Giant reed</name>
    <name type="synonym">Donax arundinaceus</name>
    <dbReference type="NCBI Taxonomy" id="35708"/>
    <lineage>
        <taxon>Eukaryota</taxon>
        <taxon>Viridiplantae</taxon>
        <taxon>Streptophyta</taxon>
        <taxon>Embryophyta</taxon>
        <taxon>Tracheophyta</taxon>
        <taxon>Spermatophyta</taxon>
        <taxon>Magnoliopsida</taxon>
        <taxon>Liliopsida</taxon>
        <taxon>Poales</taxon>
        <taxon>Poaceae</taxon>
        <taxon>PACMAD clade</taxon>
        <taxon>Arundinoideae</taxon>
        <taxon>Arundineae</taxon>
        <taxon>Arundo</taxon>
    </lineage>
</organism>
<proteinExistence type="predicted"/>
<evidence type="ECO:0000313" key="2">
    <source>
        <dbReference type="EMBL" id="JAD96582.1"/>
    </source>
</evidence>
<keyword evidence="1" id="KW-0472">Membrane</keyword>
<protein>
    <submittedName>
        <fullName evidence="2">Uncharacterized protein</fullName>
    </submittedName>
</protein>
<keyword evidence="1" id="KW-1133">Transmembrane helix</keyword>
<dbReference type="AlphaFoldDB" id="A0A0A9EKM4"/>
<sequence>MFSTCTAAFSSGVTVLSFIIKLLLIKTEFGVSN</sequence>
<accession>A0A0A9EKM4</accession>
<reference evidence="2" key="2">
    <citation type="journal article" date="2015" name="Data Brief">
        <title>Shoot transcriptome of the giant reed, Arundo donax.</title>
        <authorList>
            <person name="Barrero R.A."/>
            <person name="Guerrero F.D."/>
            <person name="Moolhuijzen P."/>
            <person name="Goolsby J.A."/>
            <person name="Tidwell J."/>
            <person name="Bellgard S.E."/>
            <person name="Bellgard M.I."/>
        </authorList>
    </citation>
    <scope>NUCLEOTIDE SEQUENCE</scope>
    <source>
        <tissue evidence="2">Shoot tissue taken approximately 20 cm above the soil surface</tissue>
    </source>
</reference>
<reference evidence="2" key="1">
    <citation type="submission" date="2014-09" db="EMBL/GenBank/DDBJ databases">
        <authorList>
            <person name="Magalhaes I.L.F."/>
            <person name="Oliveira U."/>
            <person name="Santos F.R."/>
            <person name="Vidigal T.H.D.A."/>
            <person name="Brescovit A.D."/>
            <person name="Santos A.J."/>
        </authorList>
    </citation>
    <scope>NUCLEOTIDE SEQUENCE</scope>
    <source>
        <tissue evidence="2">Shoot tissue taken approximately 20 cm above the soil surface</tissue>
    </source>
</reference>
<name>A0A0A9EKM4_ARUDO</name>
<keyword evidence="1" id="KW-0812">Transmembrane</keyword>
<feature type="transmembrane region" description="Helical" evidence="1">
    <location>
        <begin position="6"/>
        <end position="24"/>
    </location>
</feature>